<gene>
    <name evidence="1" type="ORF">AAAU72_09325</name>
</gene>
<protein>
    <recommendedName>
        <fullName evidence="3">Glycosyltransferase</fullName>
    </recommendedName>
</protein>
<dbReference type="EMBL" id="JBBNIB010000127">
    <property type="protein sequence ID" value="MEQ2688366.1"/>
    <property type="molecule type" value="Genomic_DNA"/>
</dbReference>
<comment type="caution">
    <text evidence="1">The sequence shown here is derived from an EMBL/GenBank/DDBJ whole genome shotgun (WGS) entry which is preliminary data.</text>
</comment>
<proteinExistence type="predicted"/>
<evidence type="ECO:0000313" key="2">
    <source>
        <dbReference type="Proteomes" id="UP001439984"/>
    </source>
</evidence>
<evidence type="ECO:0008006" key="3">
    <source>
        <dbReference type="Google" id="ProtNLM"/>
    </source>
</evidence>
<dbReference type="Proteomes" id="UP001439984">
    <property type="component" value="Unassembled WGS sequence"/>
</dbReference>
<sequence>MNKYILMTMGISGMGGGQMYIRNKMLYMENKGWKTFVYAGLSGEIVIPELKRFSSGIDPVLTSSPFVYSKKFVESYVKKILCDCDITDKDNVIVETGTAHMSYWGELIAKECNGRHICFLLDERNDLLVRKEYIPFFYYKYERNELVGINGKALPLLFRGYKNCCDKEGPALPALCQNVVEDCPIPSNINLNKADYTLGSIGRLEKPYVPYMIGQIVEYVKNHQNKTFNLLLIGGTNDVNRIEEIKKATGNISNLNVVITGYLFPIPLRIFPMVDLFISSAGSAGVSYGQNIPTIALDAADKKPIGILGYTTSHSLYRDGEEIIELAEWLKLIFEENFLSRHSYTPKKNDNFELLKKHDKFLLSCKEEKDYYDVMSIRPSGKDMIKRIAAFLIGNMSMVSLKERINNYRTKSNE</sequence>
<keyword evidence="2" id="KW-1185">Reference proteome</keyword>
<evidence type="ECO:0000313" key="1">
    <source>
        <dbReference type="EMBL" id="MEQ2688366.1"/>
    </source>
</evidence>
<reference evidence="1 2" key="1">
    <citation type="submission" date="2024-04" db="EMBL/GenBank/DDBJ databases">
        <title>Human intestinal bacterial collection.</title>
        <authorList>
            <person name="Pauvert C."/>
            <person name="Hitch T.C.A."/>
            <person name="Clavel T."/>
        </authorList>
    </citation>
    <scope>NUCLEOTIDE SEQUENCE [LARGE SCALE GENOMIC DNA]</scope>
    <source>
        <strain evidence="1 2">CLA-AA-H236</strain>
    </source>
</reference>
<accession>A0ABV1IP73</accession>
<organism evidence="1 2">
    <name type="scientific">Faecalibacterium longum</name>
    <dbReference type="NCBI Taxonomy" id="1851428"/>
    <lineage>
        <taxon>Bacteria</taxon>
        <taxon>Bacillati</taxon>
        <taxon>Bacillota</taxon>
        <taxon>Clostridia</taxon>
        <taxon>Eubacteriales</taxon>
        <taxon>Oscillospiraceae</taxon>
        <taxon>Faecalibacterium</taxon>
    </lineage>
</organism>
<dbReference type="RefSeq" id="WP_227623818.1">
    <property type="nucleotide sequence ID" value="NZ_JBBNIB010000127.1"/>
</dbReference>
<name>A0ABV1IP73_9FIRM</name>